<dbReference type="EMBL" id="MGJN01000009">
    <property type="protein sequence ID" value="OGN07140.1"/>
    <property type="molecule type" value="Genomic_DNA"/>
</dbReference>
<name>A0A1F8F3H5_9BACT</name>
<protein>
    <submittedName>
        <fullName evidence="1">Uncharacterized protein</fullName>
    </submittedName>
</protein>
<evidence type="ECO:0000313" key="1">
    <source>
        <dbReference type="EMBL" id="OGN07140.1"/>
    </source>
</evidence>
<sequence>MEEHLALSLHPNKVILRKYRQGIDFLGYVILPYHRVIRMKTRNRVISKIGIKREGSYNNLISQESLRQSLNSYLGILKHCNGHDLEHEMIWLSGWGEIEI</sequence>
<dbReference type="AlphaFoldDB" id="A0A1F8F3H5"/>
<dbReference type="Proteomes" id="UP000176834">
    <property type="component" value="Unassembled WGS sequence"/>
</dbReference>
<reference evidence="1 2" key="1">
    <citation type="journal article" date="2016" name="Nat. Commun.">
        <title>Thousands of microbial genomes shed light on interconnected biogeochemical processes in an aquifer system.</title>
        <authorList>
            <person name="Anantharaman K."/>
            <person name="Brown C.T."/>
            <person name="Hug L.A."/>
            <person name="Sharon I."/>
            <person name="Castelle C.J."/>
            <person name="Probst A.J."/>
            <person name="Thomas B.C."/>
            <person name="Singh A."/>
            <person name="Wilkins M.J."/>
            <person name="Karaoz U."/>
            <person name="Brodie E.L."/>
            <person name="Williams K.H."/>
            <person name="Hubbard S.S."/>
            <person name="Banfield J.F."/>
        </authorList>
    </citation>
    <scope>NUCLEOTIDE SEQUENCE [LARGE SCALE GENOMIC DNA]</scope>
</reference>
<gene>
    <name evidence="1" type="ORF">A3B86_01885</name>
</gene>
<organism evidence="1 2">
    <name type="scientific">Candidatus Yanofskybacteria bacterium RIFCSPHIGHO2_02_FULL_38_22b</name>
    <dbReference type="NCBI Taxonomy" id="1802673"/>
    <lineage>
        <taxon>Bacteria</taxon>
        <taxon>Candidatus Yanofskyibacteriota</taxon>
    </lineage>
</organism>
<proteinExistence type="predicted"/>
<comment type="caution">
    <text evidence="1">The sequence shown here is derived from an EMBL/GenBank/DDBJ whole genome shotgun (WGS) entry which is preliminary data.</text>
</comment>
<accession>A0A1F8F3H5</accession>
<evidence type="ECO:0000313" key="2">
    <source>
        <dbReference type="Proteomes" id="UP000176834"/>
    </source>
</evidence>